<comment type="caution">
    <text evidence="3">The sequence shown here is derived from an EMBL/GenBank/DDBJ whole genome shotgun (WGS) entry which is preliminary data.</text>
</comment>
<organism evidence="3 4">
    <name type="scientific">Candidula unifasciata</name>
    <dbReference type="NCBI Taxonomy" id="100452"/>
    <lineage>
        <taxon>Eukaryota</taxon>
        <taxon>Metazoa</taxon>
        <taxon>Spiralia</taxon>
        <taxon>Lophotrochozoa</taxon>
        <taxon>Mollusca</taxon>
        <taxon>Gastropoda</taxon>
        <taxon>Heterobranchia</taxon>
        <taxon>Euthyneura</taxon>
        <taxon>Panpulmonata</taxon>
        <taxon>Eupulmonata</taxon>
        <taxon>Stylommatophora</taxon>
        <taxon>Helicina</taxon>
        <taxon>Helicoidea</taxon>
        <taxon>Geomitridae</taxon>
        <taxon>Candidula</taxon>
    </lineage>
</organism>
<evidence type="ECO:0000313" key="4">
    <source>
        <dbReference type="Proteomes" id="UP000678393"/>
    </source>
</evidence>
<feature type="transmembrane region" description="Helical" evidence="2">
    <location>
        <begin position="110"/>
        <end position="126"/>
    </location>
</feature>
<feature type="region of interest" description="Disordered" evidence="1">
    <location>
        <begin position="213"/>
        <end position="232"/>
    </location>
</feature>
<keyword evidence="2" id="KW-1133">Transmembrane helix</keyword>
<evidence type="ECO:0000256" key="2">
    <source>
        <dbReference type="SAM" id="Phobius"/>
    </source>
</evidence>
<reference evidence="3" key="1">
    <citation type="submission" date="2021-04" db="EMBL/GenBank/DDBJ databases">
        <authorList>
            <consortium name="Molecular Ecology Group"/>
        </authorList>
    </citation>
    <scope>NUCLEOTIDE SEQUENCE</scope>
</reference>
<feature type="transmembrane region" description="Helical" evidence="2">
    <location>
        <begin position="33"/>
        <end position="52"/>
    </location>
</feature>
<evidence type="ECO:0000256" key="1">
    <source>
        <dbReference type="SAM" id="MobiDB-lite"/>
    </source>
</evidence>
<keyword evidence="2" id="KW-0812">Transmembrane</keyword>
<dbReference type="OrthoDB" id="8300106at2759"/>
<feature type="transmembrane region" description="Helical" evidence="2">
    <location>
        <begin position="167"/>
        <end position="195"/>
    </location>
</feature>
<accession>A0A8S3YJK2</accession>
<keyword evidence="2" id="KW-0472">Membrane</keyword>
<evidence type="ECO:0000313" key="3">
    <source>
        <dbReference type="EMBL" id="CAG5115140.1"/>
    </source>
</evidence>
<feature type="transmembrane region" description="Helical" evidence="2">
    <location>
        <begin position="72"/>
        <end position="90"/>
    </location>
</feature>
<protein>
    <submittedName>
        <fullName evidence="3">Uncharacterized protein</fullName>
    </submittedName>
</protein>
<proteinExistence type="predicted"/>
<name>A0A8S3YJK2_9EUPU</name>
<dbReference type="EMBL" id="CAJHNH020000079">
    <property type="protein sequence ID" value="CAG5115140.1"/>
    <property type="molecule type" value="Genomic_DNA"/>
</dbReference>
<keyword evidence="4" id="KW-1185">Reference proteome</keyword>
<sequence length="232" mass="25657">MPGEAGAIGQQVDLPDQTLLRLLQTFNVNISEPLFWCVLMMFVFEPFHRCVIVGQGRFRNVMTHHLGTKLTFRIYCILSISYSVLTFFLFQKAVNSQPRMRDLQRNEALLVGYVFALAGFIIKAHIHMTSSIASIMGGQYFGIDVPRKTAFPGPSDRYYHPLGTSSVMCYFGLSVIRASAAGILTTIILGVSTILASQLERCYHETGAKAKLQQRASTGVPGSLGDGDRRAD</sequence>
<gene>
    <name evidence="3" type="ORF">CUNI_LOCUS698</name>
</gene>
<dbReference type="AlphaFoldDB" id="A0A8S3YJK2"/>
<dbReference type="Proteomes" id="UP000678393">
    <property type="component" value="Unassembled WGS sequence"/>
</dbReference>